<comment type="caution">
    <text evidence="2">The sequence shown here is derived from an EMBL/GenBank/DDBJ whole genome shotgun (WGS) entry which is preliminary data.</text>
</comment>
<proteinExistence type="predicted"/>
<dbReference type="Proteomes" id="UP000292781">
    <property type="component" value="Unassembled WGS sequence"/>
</dbReference>
<dbReference type="RefSeq" id="WP_131310247.1">
    <property type="nucleotide sequence ID" value="NZ_SJFN01000021.1"/>
</dbReference>
<evidence type="ECO:0000313" key="3">
    <source>
        <dbReference type="Proteomes" id="UP000292781"/>
    </source>
</evidence>
<keyword evidence="3" id="KW-1185">Reference proteome</keyword>
<feature type="chain" id="PRO_5020337651" description="DUF2147 domain-containing protein" evidence="1">
    <location>
        <begin position="20"/>
        <end position="129"/>
    </location>
</feature>
<evidence type="ECO:0008006" key="4">
    <source>
        <dbReference type="Google" id="ProtNLM"/>
    </source>
</evidence>
<evidence type="ECO:0000256" key="1">
    <source>
        <dbReference type="SAM" id="SignalP"/>
    </source>
</evidence>
<gene>
    <name evidence="2" type="ORF">EYW49_14180</name>
</gene>
<name>A0A4Q9VLH5_9HYPH</name>
<reference evidence="2 3" key="1">
    <citation type="submission" date="2019-02" db="EMBL/GenBank/DDBJ databases">
        <title>Siculibacillus lacustris gen. nov., sp. nov., a new rosette-forming bacterium isolated from a freshwater crater lake (Lake St. Ana, Romania).</title>
        <authorList>
            <person name="Felfoldi T."/>
            <person name="Marton Z."/>
            <person name="Szabo A."/>
            <person name="Mentes A."/>
            <person name="Boka K."/>
            <person name="Marialigeti K."/>
            <person name="Mathe I."/>
            <person name="Koncz M."/>
            <person name="Schumann P."/>
            <person name="Toth E."/>
        </authorList>
    </citation>
    <scope>NUCLEOTIDE SEQUENCE [LARGE SCALE GENOMIC DNA]</scope>
    <source>
        <strain evidence="2 3">SA-279</strain>
    </source>
</reference>
<accession>A0A4Q9VLH5</accession>
<feature type="signal peptide" evidence="1">
    <location>
        <begin position="1"/>
        <end position="19"/>
    </location>
</feature>
<dbReference type="EMBL" id="SJFN01000021">
    <property type="protein sequence ID" value="TBW36251.1"/>
    <property type="molecule type" value="Genomic_DNA"/>
</dbReference>
<sequence>MVRQAMILTAMLIASIATAAAEDLPKALAGEIVATEHAYCETSTGYDVGFVLRRDVDGDGRPDVVLDYSRALCGGAHEPYCEGERCLLQVWQAAGSGWRKLFDGKVANWRFDGNGGRSVLIVDGRPLSR</sequence>
<evidence type="ECO:0000313" key="2">
    <source>
        <dbReference type="EMBL" id="TBW36251.1"/>
    </source>
</evidence>
<organism evidence="2 3">
    <name type="scientific">Siculibacillus lacustris</name>
    <dbReference type="NCBI Taxonomy" id="1549641"/>
    <lineage>
        <taxon>Bacteria</taxon>
        <taxon>Pseudomonadati</taxon>
        <taxon>Pseudomonadota</taxon>
        <taxon>Alphaproteobacteria</taxon>
        <taxon>Hyphomicrobiales</taxon>
        <taxon>Ancalomicrobiaceae</taxon>
        <taxon>Siculibacillus</taxon>
    </lineage>
</organism>
<keyword evidence="1" id="KW-0732">Signal</keyword>
<protein>
    <recommendedName>
        <fullName evidence="4">DUF2147 domain-containing protein</fullName>
    </recommendedName>
</protein>
<dbReference type="AlphaFoldDB" id="A0A4Q9VLH5"/>